<dbReference type="InterPro" id="IPR011004">
    <property type="entry name" value="Trimer_LpxA-like_sf"/>
</dbReference>
<comment type="caution">
    <text evidence="3">The sequence shown here is derived from an EMBL/GenBank/DDBJ whole genome shotgun (WGS) entry which is preliminary data.</text>
</comment>
<organism evidence="3 4">
    <name type="scientific">Exiguobacterium aestuarii</name>
    <dbReference type="NCBI Taxonomy" id="273527"/>
    <lineage>
        <taxon>Bacteria</taxon>
        <taxon>Bacillati</taxon>
        <taxon>Bacillota</taxon>
        <taxon>Bacilli</taxon>
        <taxon>Bacillales</taxon>
        <taxon>Bacillales Family XII. Incertae Sedis</taxon>
        <taxon>Exiguobacterium</taxon>
    </lineage>
</organism>
<dbReference type="CDD" id="cd04647">
    <property type="entry name" value="LbH_MAT_like"/>
    <property type="match status" value="1"/>
</dbReference>
<evidence type="ECO:0000256" key="2">
    <source>
        <dbReference type="ARBA" id="ARBA00022679"/>
    </source>
</evidence>
<evidence type="ECO:0000313" key="4">
    <source>
        <dbReference type="Proteomes" id="UP001596439"/>
    </source>
</evidence>
<proteinExistence type="inferred from homology"/>
<accession>A0ABW2PHA8</accession>
<reference evidence="4" key="1">
    <citation type="journal article" date="2019" name="Int. J. Syst. Evol. Microbiol.">
        <title>The Global Catalogue of Microorganisms (GCM) 10K type strain sequencing project: providing services to taxonomists for standard genome sequencing and annotation.</title>
        <authorList>
            <consortium name="The Broad Institute Genomics Platform"/>
            <consortium name="The Broad Institute Genome Sequencing Center for Infectious Disease"/>
            <person name="Wu L."/>
            <person name="Ma J."/>
        </authorList>
    </citation>
    <scope>NUCLEOTIDE SEQUENCE [LARGE SCALE GENOMIC DNA]</scope>
    <source>
        <strain evidence="4">CCUG 55590</strain>
    </source>
</reference>
<evidence type="ECO:0000256" key="1">
    <source>
        <dbReference type="ARBA" id="ARBA00007274"/>
    </source>
</evidence>
<dbReference type="SUPFAM" id="SSF51161">
    <property type="entry name" value="Trimeric LpxA-like enzymes"/>
    <property type="match status" value="1"/>
</dbReference>
<sequence length="178" mass="19268">MRVIAKFFYQMLFESLSSLTNVFPDNEIGNRIRGKVIGLFFKKKGANLQISKRTHILYPRKISVGNDIFIGYGAWINAQGGMILEDEVMVGPLTCIVTGNHTAQGQPLSYRFGDHKKELVKIGHGCWIGSHSVVLPGSNLPAGCLIAAGAVVTKKHNLLENHIGGGIPLSSIRSGGNN</sequence>
<comment type="similarity">
    <text evidence="1">Belongs to the transferase hexapeptide repeat family.</text>
</comment>
<dbReference type="PANTHER" id="PTHR23416">
    <property type="entry name" value="SIALIC ACID SYNTHASE-RELATED"/>
    <property type="match status" value="1"/>
</dbReference>
<dbReference type="EMBL" id="JBHTCE010000001">
    <property type="protein sequence ID" value="MFC7388873.1"/>
    <property type="molecule type" value="Genomic_DNA"/>
</dbReference>
<protein>
    <submittedName>
        <fullName evidence="3">Acyltransferase</fullName>
    </submittedName>
</protein>
<dbReference type="RefSeq" id="WP_214786440.1">
    <property type="nucleotide sequence ID" value="NZ_JANIEL010000007.1"/>
</dbReference>
<dbReference type="GO" id="GO:0016746">
    <property type="term" value="F:acyltransferase activity"/>
    <property type="evidence" value="ECO:0007669"/>
    <property type="project" value="UniProtKB-KW"/>
</dbReference>
<keyword evidence="4" id="KW-1185">Reference proteome</keyword>
<name>A0ABW2PHA8_9BACL</name>
<keyword evidence="2" id="KW-0808">Transferase</keyword>
<evidence type="ECO:0000313" key="3">
    <source>
        <dbReference type="EMBL" id="MFC7388873.1"/>
    </source>
</evidence>
<dbReference type="PANTHER" id="PTHR23416:SF23">
    <property type="entry name" value="ACETYLTRANSFERASE C18B11.09C-RELATED"/>
    <property type="match status" value="1"/>
</dbReference>
<dbReference type="InterPro" id="IPR051159">
    <property type="entry name" value="Hexapeptide_acetyltransf"/>
</dbReference>
<dbReference type="InterPro" id="IPR001451">
    <property type="entry name" value="Hexapep"/>
</dbReference>
<dbReference type="Gene3D" id="2.160.10.10">
    <property type="entry name" value="Hexapeptide repeat proteins"/>
    <property type="match status" value="1"/>
</dbReference>
<keyword evidence="3" id="KW-0012">Acyltransferase</keyword>
<gene>
    <name evidence="3" type="ORF">ACFQO8_01880</name>
</gene>
<dbReference type="Pfam" id="PF14602">
    <property type="entry name" value="Hexapep_2"/>
    <property type="match status" value="1"/>
</dbReference>
<dbReference type="Proteomes" id="UP001596439">
    <property type="component" value="Unassembled WGS sequence"/>
</dbReference>